<name>A0ABW2Q2Z6_9BACL</name>
<comment type="caution">
    <text evidence="1">The sequence shown here is derived from an EMBL/GenBank/DDBJ whole genome shotgun (WGS) entry which is preliminary data.</text>
</comment>
<sequence>MLNKIIVPILSAILIGIGLSGTISAKADSAPGDVIVTIGANLTEAQKRDIYREMNVDPTQAEIITVTNAEEHKYLDKYMPKAQIGSRAISCAKITLKDKGTGLSVRTHNITYVSDDMYINALSTAGVKDASIYITAPFNVSGTAALTGLIKAYETSTGKVIPEKQKQVANEEMVKTAQLAQQNGVGKEKAADLMTTIKEKIAQDKPSNDQEMRNIINDSANKVGISLDSHDTNELVSLFNKIENLNINWNTVTDQLQNAKNKITQAANSDQAKGFFAKLGDFFQSLINKISSAL</sequence>
<protein>
    <submittedName>
        <fullName evidence="1">DUF1002 domain-containing protein</fullName>
    </submittedName>
</protein>
<reference evidence="2" key="1">
    <citation type="journal article" date="2019" name="Int. J. Syst. Evol. Microbiol.">
        <title>The Global Catalogue of Microorganisms (GCM) 10K type strain sequencing project: providing services to taxonomists for standard genome sequencing and annotation.</title>
        <authorList>
            <consortium name="The Broad Institute Genomics Platform"/>
            <consortium name="The Broad Institute Genome Sequencing Center for Infectious Disease"/>
            <person name="Wu L."/>
            <person name="Ma J."/>
        </authorList>
    </citation>
    <scope>NUCLEOTIDE SEQUENCE [LARGE SCALE GENOMIC DNA]</scope>
    <source>
        <strain evidence="2">CGMCC 1.16305</strain>
    </source>
</reference>
<dbReference type="InterPro" id="IPR009343">
    <property type="entry name" value="DUF1002"/>
</dbReference>
<evidence type="ECO:0000313" key="1">
    <source>
        <dbReference type="EMBL" id="MFC7394941.1"/>
    </source>
</evidence>
<dbReference type="RefSeq" id="WP_380968935.1">
    <property type="nucleotide sequence ID" value="NZ_JBHTCO010000041.1"/>
</dbReference>
<evidence type="ECO:0000313" key="2">
    <source>
        <dbReference type="Proteomes" id="UP001596505"/>
    </source>
</evidence>
<organism evidence="1 2">
    <name type="scientific">Scopulibacillus cellulosilyticus</name>
    <dbReference type="NCBI Taxonomy" id="2665665"/>
    <lineage>
        <taxon>Bacteria</taxon>
        <taxon>Bacillati</taxon>
        <taxon>Bacillota</taxon>
        <taxon>Bacilli</taxon>
        <taxon>Bacillales</taxon>
        <taxon>Sporolactobacillaceae</taxon>
        <taxon>Scopulibacillus</taxon>
    </lineage>
</organism>
<dbReference type="Pfam" id="PF06207">
    <property type="entry name" value="DUF1002"/>
    <property type="match status" value="1"/>
</dbReference>
<keyword evidence="2" id="KW-1185">Reference proteome</keyword>
<accession>A0ABW2Q2Z6</accession>
<gene>
    <name evidence="1" type="ORF">ACFQRG_18675</name>
</gene>
<dbReference type="Proteomes" id="UP001596505">
    <property type="component" value="Unassembled WGS sequence"/>
</dbReference>
<proteinExistence type="predicted"/>
<dbReference type="EMBL" id="JBHTCO010000041">
    <property type="protein sequence ID" value="MFC7394941.1"/>
    <property type="molecule type" value="Genomic_DNA"/>
</dbReference>